<sequence length="390" mass="44080">MRISDIQVSKTTHGYLLTGQCNDFELYFQCPDAIKPRLCADPFITASLLSAMYLNEDIVIDDDWLVSPKLLQNLDKIQDIFTRWEKYLGYKLHKVAIRGGILQEAETHFDKVVSFFSGGVDGSHTFLTNKDDIDALLFVKGIDMQLDNDELFAQASAANQQYLQKYNKPLLNIVSNVRFLGHHFGVKWGACCGGGLSSIALAAGVKKCLIASGSSYDYIYPSGTNYISDHLWSNAGTKIVHDGAQTSRLDKIRLLAQDKDSLNILRVCWHDDGYNCGKCEKCLRTMASLRALGLRVDTFPELTDDLALQQLAKVRLYDIHDYQFLLENIEQAQRIDDQVLLKALRKIQTDFERRRLLREIDKALFNGRIQAVKQGLGNWRKSTRINATSG</sequence>
<dbReference type="RefSeq" id="WP_136735749.1">
    <property type="nucleotide sequence ID" value="NZ_SWDB01000020.1"/>
</dbReference>
<organism evidence="1 2">
    <name type="scientific">Thalassotalea mangrovi</name>
    <dbReference type="NCBI Taxonomy" id="2572245"/>
    <lineage>
        <taxon>Bacteria</taxon>
        <taxon>Pseudomonadati</taxon>
        <taxon>Pseudomonadota</taxon>
        <taxon>Gammaproteobacteria</taxon>
        <taxon>Alteromonadales</taxon>
        <taxon>Colwelliaceae</taxon>
        <taxon>Thalassotalea</taxon>
    </lineage>
</organism>
<name>A0A4U1B525_9GAMM</name>
<comment type="caution">
    <text evidence="1">The sequence shown here is derived from an EMBL/GenBank/DDBJ whole genome shotgun (WGS) entry which is preliminary data.</text>
</comment>
<reference evidence="1 2" key="1">
    <citation type="submission" date="2019-04" db="EMBL/GenBank/DDBJ databases">
        <title>Thalassotalea guangxiensis sp. nov., isolated from sediment of the coastal wetland.</title>
        <authorList>
            <person name="Zheng S."/>
            <person name="Zhang D."/>
        </authorList>
    </citation>
    <scope>NUCLEOTIDE SEQUENCE [LARGE SCALE GENOMIC DNA]</scope>
    <source>
        <strain evidence="1 2">ZS-4</strain>
    </source>
</reference>
<evidence type="ECO:0008006" key="3">
    <source>
        <dbReference type="Google" id="ProtNLM"/>
    </source>
</evidence>
<accession>A0A4U1B525</accession>
<gene>
    <name evidence="1" type="ORF">E8M12_08640</name>
</gene>
<dbReference type="AlphaFoldDB" id="A0A4U1B525"/>
<protein>
    <recommendedName>
        <fullName evidence="3">7-cyano-7-deazaguanine synthase</fullName>
    </recommendedName>
</protein>
<dbReference type="Proteomes" id="UP000307999">
    <property type="component" value="Unassembled WGS sequence"/>
</dbReference>
<dbReference type="OrthoDB" id="5413327at2"/>
<dbReference type="EMBL" id="SWDB01000020">
    <property type="protein sequence ID" value="TKB45474.1"/>
    <property type="molecule type" value="Genomic_DNA"/>
</dbReference>
<evidence type="ECO:0000313" key="1">
    <source>
        <dbReference type="EMBL" id="TKB45474.1"/>
    </source>
</evidence>
<evidence type="ECO:0000313" key="2">
    <source>
        <dbReference type="Proteomes" id="UP000307999"/>
    </source>
</evidence>
<keyword evidence="2" id="KW-1185">Reference proteome</keyword>
<proteinExistence type="predicted"/>